<accession>A0ABN8YIM5</accession>
<proteinExistence type="predicted"/>
<protein>
    <submittedName>
        <fullName evidence="1">Uncharacterized protein</fullName>
    </submittedName>
</protein>
<evidence type="ECO:0000313" key="2">
    <source>
        <dbReference type="Proteomes" id="UP001176941"/>
    </source>
</evidence>
<name>A0ABN8YIM5_RANTA</name>
<keyword evidence="2" id="KW-1185">Reference proteome</keyword>
<reference evidence="1" key="1">
    <citation type="submission" date="2023-04" db="EMBL/GenBank/DDBJ databases">
        <authorList>
            <consortium name="ELIXIR-Norway"/>
        </authorList>
    </citation>
    <scope>NUCLEOTIDE SEQUENCE [LARGE SCALE GENOMIC DNA]</scope>
</reference>
<evidence type="ECO:0000313" key="1">
    <source>
        <dbReference type="EMBL" id="CAI9161415.1"/>
    </source>
</evidence>
<dbReference type="Proteomes" id="UP001176941">
    <property type="component" value="Chromosome 20"/>
</dbReference>
<gene>
    <name evidence="1" type="ORF">MRATA1EN1_LOCUS10377</name>
</gene>
<dbReference type="EMBL" id="OX459956">
    <property type="protein sequence ID" value="CAI9161415.1"/>
    <property type="molecule type" value="Genomic_DNA"/>
</dbReference>
<organism evidence="1 2">
    <name type="scientific">Rangifer tarandus platyrhynchus</name>
    <name type="common">Svalbard reindeer</name>
    <dbReference type="NCBI Taxonomy" id="3082113"/>
    <lineage>
        <taxon>Eukaryota</taxon>
        <taxon>Metazoa</taxon>
        <taxon>Chordata</taxon>
        <taxon>Craniata</taxon>
        <taxon>Vertebrata</taxon>
        <taxon>Euteleostomi</taxon>
        <taxon>Mammalia</taxon>
        <taxon>Eutheria</taxon>
        <taxon>Laurasiatheria</taxon>
        <taxon>Artiodactyla</taxon>
        <taxon>Ruminantia</taxon>
        <taxon>Pecora</taxon>
        <taxon>Cervidae</taxon>
        <taxon>Odocoileinae</taxon>
        <taxon>Rangifer</taxon>
    </lineage>
</organism>
<sequence length="71" mass="7306">MPVSAQRGCWGPAEAPGVLAEAEAGVPGLSSRASVPELPELAPGQRLHPGGLSVARLAVQRRGCRIPSRRA</sequence>